<accession>A0A4S8HJP3</accession>
<dbReference type="AlphaFoldDB" id="A0A4S8HJP3"/>
<dbReference type="RefSeq" id="WP_136579474.1">
    <property type="nucleotide sequence ID" value="NZ_STFF01000007.1"/>
</dbReference>
<evidence type="ECO:0000256" key="1">
    <source>
        <dbReference type="SAM" id="MobiDB-lite"/>
    </source>
</evidence>
<sequence>MKTTIFSSFAVFALVSMFACQSPTTTDNTNADSVGAINQAPDNTRSDRDMTTDPATSPQGTVDDKTRTFINDAALGGMAEVEISKLANDRAMNPRVKNFAEMMVRDHSAANDDLKTIASKKNVTLPSDLGKHKDHLEDLSKKNGAAFDKAYMKMMVDDHQDVVDEFEKTAQNGTDPDVKTFASQKLPTLRMHLDSAKAINKSLK</sequence>
<proteinExistence type="predicted"/>
<name>A0A4S8HJP3_9BACT</name>
<comment type="caution">
    <text evidence="4">The sequence shown here is derived from an EMBL/GenBank/DDBJ whole genome shotgun (WGS) entry which is preliminary data.</text>
</comment>
<dbReference type="PANTHER" id="PTHR38593">
    <property type="entry name" value="BLR2558 PROTEIN"/>
    <property type="match status" value="1"/>
</dbReference>
<feature type="domain" description="DUF4142" evidence="3">
    <location>
        <begin position="65"/>
        <end position="199"/>
    </location>
</feature>
<evidence type="ECO:0000313" key="4">
    <source>
        <dbReference type="EMBL" id="THU34831.1"/>
    </source>
</evidence>
<dbReference type="Pfam" id="PF13628">
    <property type="entry name" value="DUF4142"/>
    <property type="match status" value="1"/>
</dbReference>
<dbReference type="OrthoDB" id="883203at2"/>
<dbReference type="PANTHER" id="PTHR38593:SF1">
    <property type="entry name" value="BLR2558 PROTEIN"/>
    <property type="match status" value="1"/>
</dbReference>
<evidence type="ECO:0000256" key="2">
    <source>
        <dbReference type="SAM" id="SignalP"/>
    </source>
</evidence>
<feature type="chain" id="PRO_5020638768" evidence="2">
    <location>
        <begin position="22"/>
        <end position="204"/>
    </location>
</feature>
<dbReference type="InterPro" id="IPR012347">
    <property type="entry name" value="Ferritin-like"/>
</dbReference>
<dbReference type="InterPro" id="IPR025419">
    <property type="entry name" value="DUF4142"/>
</dbReference>
<protein>
    <submittedName>
        <fullName evidence="4">DUF4142 domain-containing protein</fullName>
    </submittedName>
</protein>
<dbReference type="Gene3D" id="1.20.1260.10">
    <property type="match status" value="1"/>
</dbReference>
<keyword evidence="2" id="KW-0732">Signal</keyword>
<feature type="signal peptide" evidence="2">
    <location>
        <begin position="1"/>
        <end position="21"/>
    </location>
</feature>
<reference evidence="4 5" key="1">
    <citation type="submission" date="2019-04" db="EMBL/GenBank/DDBJ databases">
        <title>Niastella caeni sp. nov., isolated from activated sludge.</title>
        <authorList>
            <person name="Sheng M."/>
        </authorList>
    </citation>
    <scope>NUCLEOTIDE SEQUENCE [LARGE SCALE GENOMIC DNA]</scope>
    <source>
        <strain evidence="4 5">HX-2-15</strain>
    </source>
</reference>
<evidence type="ECO:0000259" key="3">
    <source>
        <dbReference type="Pfam" id="PF13628"/>
    </source>
</evidence>
<evidence type="ECO:0000313" key="5">
    <source>
        <dbReference type="Proteomes" id="UP000306918"/>
    </source>
</evidence>
<dbReference type="EMBL" id="STFF01000007">
    <property type="protein sequence ID" value="THU34831.1"/>
    <property type="molecule type" value="Genomic_DNA"/>
</dbReference>
<dbReference type="Proteomes" id="UP000306918">
    <property type="component" value="Unassembled WGS sequence"/>
</dbReference>
<organism evidence="4 5">
    <name type="scientific">Niastella caeni</name>
    <dbReference type="NCBI Taxonomy" id="2569763"/>
    <lineage>
        <taxon>Bacteria</taxon>
        <taxon>Pseudomonadati</taxon>
        <taxon>Bacteroidota</taxon>
        <taxon>Chitinophagia</taxon>
        <taxon>Chitinophagales</taxon>
        <taxon>Chitinophagaceae</taxon>
        <taxon>Niastella</taxon>
    </lineage>
</organism>
<dbReference type="PROSITE" id="PS51257">
    <property type="entry name" value="PROKAR_LIPOPROTEIN"/>
    <property type="match status" value="1"/>
</dbReference>
<gene>
    <name evidence="4" type="ORF">FAM09_22820</name>
</gene>
<feature type="region of interest" description="Disordered" evidence="1">
    <location>
        <begin position="24"/>
        <end position="65"/>
    </location>
</feature>
<keyword evidence="5" id="KW-1185">Reference proteome</keyword>